<gene>
    <name evidence="1" type="ORF">ACE1CI_03595</name>
</gene>
<name>A0ABV4XJY6_9CYAN</name>
<dbReference type="RefSeq" id="WP_413261689.1">
    <property type="nucleotide sequence ID" value="NZ_JBHFNR010000021.1"/>
</dbReference>
<comment type="caution">
    <text evidence="1">The sequence shown here is derived from an EMBL/GenBank/DDBJ whole genome shotgun (WGS) entry which is preliminary data.</text>
</comment>
<keyword evidence="2" id="KW-1185">Reference proteome</keyword>
<dbReference type="EMBL" id="JBHFNR010000021">
    <property type="protein sequence ID" value="MFB2892012.1"/>
    <property type="molecule type" value="Genomic_DNA"/>
</dbReference>
<evidence type="ECO:0000313" key="1">
    <source>
        <dbReference type="EMBL" id="MFB2892012.1"/>
    </source>
</evidence>
<accession>A0ABV4XJY6</accession>
<protein>
    <submittedName>
        <fullName evidence="1">Uncharacterized protein</fullName>
    </submittedName>
</protein>
<reference evidence="1 2" key="1">
    <citation type="submission" date="2024-09" db="EMBL/GenBank/DDBJ databases">
        <title>Floridaenema gen nov. (Aerosakkonemataceae, Aerosakkonematales ord. nov., Cyanobacteria) from benthic tropical and subtropical fresh waters, with the description of four new species.</title>
        <authorList>
            <person name="Moretto J.A."/>
            <person name="Berthold D.E."/>
            <person name="Lefler F.W."/>
            <person name="Huang I.-S."/>
            <person name="Laughinghouse H. IV."/>
        </authorList>
    </citation>
    <scope>NUCLEOTIDE SEQUENCE [LARGE SCALE GENOMIC DNA]</scope>
    <source>
        <strain evidence="1 2">BLCC-F50</strain>
    </source>
</reference>
<dbReference type="Proteomes" id="UP001576784">
    <property type="component" value="Unassembled WGS sequence"/>
</dbReference>
<organism evidence="1 2">
    <name type="scientific">Floridaenema flaviceps BLCC-F50</name>
    <dbReference type="NCBI Taxonomy" id="3153642"/>
    <lineage>
        <taxon>Bacteria</taxon>
        <taxon>Bacillati</taxon>
        <taxon>Cyanobacteriota</taxon>
        <taxon>Cyanophyceae</taxon>
        <taxon>Oscillatoriophycideae</taxon>
        <taxon>Aerosakkonematales</taxon>
        <taxon>Aerosakkonemataceae</taxon>
        <taxon>Floridanema</taxon>
        <taxon>Floridanema flaviceps</taxon>
    </lineage>
</organism>
<evidence type="ECO:0000313" key="2">
    <source>
        <dbReference type="Proteomes" id="UP001576784"/>
    </source>
</evidence>
<sequence length="158" mass="17599">MAQLAELNRRSSRLIELSFDQLKLFEPVMAQYKHLGVEFQGAIALKPSNPEFFPLSEGVVLMPQGNKMLITTYFKNPVALVRALVCGSGSIVLTTYDSDDNLLDRISKPADVPLMVSSTTQTKIRSTWLKSKQRGITRVEIHSCTPFTLSDFCFLGIA</sequence>
<proteinExistence type="predicted"/>